<evidence type="ECO:0000256" key="3">
    <source>
        <dbReference type="ARBA" id="ARBA00023082"/>
    </source>
</evidence>
<comment type="similarity">
    <text evidence="1">Belongs to the sigma-70 factor family. ECF subfamily.</text>
</comment>
<dbReference type="Pfam" id="PF04542">
    <property type="entry name" value="Sigma70_r2"/>
    <property type="match status" value="1"/>
</dbReference>
<dbReference type="GO" id="GO:0003677">
    <property type="term" value="F:DNA binding"/>
    <property type="evidence" value="ECO:0007669"/>
    <property type="project" value="InterPro"/>
</dbReference>
<dbReference type="Gene3D" id="1.10.10.10">
    <property type="entry name" value="Winged helix-like DNA-binding domain superfamily/Winged helix DNA-binding domain"/>
    <property type="match status" value="1"/>
</dbReference>
<dbReference type="InterPro" id="IPR014284">
    <property type="entry name" value="RNA_pol_sigma-70_dom"/>
</dbReference>
<dbReference type="AlphaFoldDB" id="A0A1M7JZ07"/>
<dbReference type="GO" id="GO:0006352">
    <property type="term" value="P:DNA-templated transcription initiation"/>
    <property type="evidence" value="ECO:0007669"/>
    <property type="project" value="InterPro"/>
</dbReference>
<dbReference type="Gene3D" id="1.10.1740.10">
    <property type="match status" value="1"/>
</dbReference>
<dbReference type="OrthoDB" id="9150024at2"/>
<accession>A0A1M7JZ07</accession>
<evidence type="ECO:0000256" key="2">
    <source>
        <dbReference type="ARBA" id="ARBA00023015"/>
    </source>
</evidence>
<feature type="domain" description="RNA polymerase sigma factor 70 region 4 type 2" evidence="6">
    <location>
        <begin position="139"/>
        <end position="177"/>
    </location>
</feature>
<dbReference type="CDD" id="cd06171">
    <property type="entry name" value="Sigma70_r4"/>
    <property type="match status" value="1"/>
</dbReference>
<keyword evidence="2" id="KW-0805">Transcription regulation</keyword>
<gene>
    <name evidence="7" type="ORF">SAMN04488057_102219</name>
</gene>
<evidence type="ECO:0000313" key="8">
    <source>
        <dbReference type="Proteomes" id="UP000184513"/>
    </source>
</evidence>
<evidence type="ECO:0000313" key="7">
    <source>
        <dbReference type="EMBL" id="SHM58228.1"/>
    </source>
</evidence>
<keyword evidence="3" id="KW-0731">Sigma factor</keyword>
<evidence type="ECO:0000259" key="6">
    <source>
        <dbReference type="Pfam" id="PF08281"/>
    </source>
</evidence>
<evidence type="ECO:0000259" key="5">
    <source>
        <dbReference type="Pfam" id="PF04542"/>
    </source>
</evidence>
<proteinExistence type="inferred from homology"/>
<dbReference type="Proteomes" id="UP000184513">
    <property type="component" value="Unassembled WGS sequence"/>
</dbReference>
<keyword evidence="4" id="KW-0804">Transcription</keyword>
<dbReference type="SUPFAM" id="SSF88946">
    <property type="entry name" value="Sigma2 domain of RNA polymerase sigma factors"/>
    <property type="match status" value="1"/>
</dbReference>
<dbReference type="EMBL" id="FRCY01000002">
    <property type="protein sequence ID" value="SHM58228.1"/>
    <property type="molecule type" value="Genomic_DNA"/>
</dbReference>
<reference evidence="7 8" key="1">
    <citation type="submission" date="2016-11" db="EMBL/GenBank/DDBJ databases">
        <authorList>
            <person name="Jaros S."/>
            <person name="Januszkiewicz K."/>
            <person name="Wedrychowicz H."/>
        </authorList>
    </citation>
    <scope>NUCLEOTIDE SEQUENCE [LARGE SCALE GENOMIC DNA]</scope>
    <source>
        <strain evidence="7 8">CGMCC 1.6102</strain>
    </source>
</reference>
<organism evidence="7 8">
    <name type="scientific">Cyclobacterium lianum</name>
    <dbReference type="NCBI Taxonomy" id="388280"/>
    <lineage>
        <taxon>Bacteria</taxon>
        <taxon>Pseudomonadati</taxon>
        <taxon>Bacteroidota</taxon>
        <taxon>Cytophagia</taxon>
        <taxon>Cytophagales</taxon>
        <taxon>Cyclobacteriaceae</taxon>
        <taxon>Cyclobacterium</taxon>
    </lineage>
</organism>
<name>A0A1M7JZ07_9BACT</name>
<evidence type="ECO:0000256" key="4">
    <source>
        <dbReference type="ARBA" id="ARBA00023163"/>
    </source>
</evidence>
<dbReference type="NCBIfam" id="TIGR02937">
    <property type="entry name" value="sigma70-ECF"/>
    <property type="match status" value="1"/>
</dbReference>
<sequence>MNSPEDRNFKSNNSQPEDRILWQAFKSGNRLAFSTLYDLHVDSLYRYGCSITQDSQMVEDAIQDLFVYLWDNRQNTTEVDNIKFYLFKALRNNLTRMIMKNSASSGPVIRQGEYATKESCILSHMEELAHIEDTETIEMRVRELVNLLSGRQREVLYLRFFQDMNYEQISSLLEIDLKYTYNIYSKAILQLKRYLAEGFNLFVD</sequence>
<dbReference type="SUPFAM" id="SSF88659">
    <property type="entry name" value="Sigma3 and sigma4 domains of RNA polymerase sigma factors"/>
    <property type="match status" value="1"/>
</dbReference>
<dbReference type="RefSeq" id="WP_073092274.1">
    <property type="nucleotide sequence ID" value="NZ_FRCY01000002.1"/>
</dbReference>
<keyword evidence="8" id="KW-1185">Reference proteome</keyword>
<dbReference type="InterPro" id="IPR013324">
    <property type="entry name" value="RNA_pol_sigma_r3/r4-like"/>
</dbReference>
<dbReference type="InterPro" id="IPR013325">
    <property type="entry name" value="RNA_pol_sigma_r2"/>
</dbReference>
<dbReference type="Pfam" id="PF08281">
    <property type="entry name" value="Sigma70_r4_2"/>
    <property type="match status" value="1"/>
</dbReference>
<dbReference type="GO" id="GO:0016987">
    <property type="term" value="F:sigma factor activity"/>
    <property type="evidence" value="ECO:0007669"/>
    <property type="project" value="UniProtKB-KW"/>
</dbReference>
<dbReference type="InterPro" id="IPR039425">
    <property type="entry name" value="RNA_pol_sigma-70-like"/>
</dbReference>
<dbReference type="STRING" id="388280.SAMN04488057_102219"/>
<dbReference type="PANTHER" id="PTHR43133:SF46">
    <property type="entry name" value="RNA POLYMERASE SIGMA-70 FACTOR ECF SUBFAMILY"/>
    <property type="match status" value="1"/>
</dbReference>
<dbReference type="InterPro" id="IPR013249">
    <property type="entry name" value="RNA_pol_sigma70_r4_t2"/>
</dbReference>
<protein>
    <submittedName>
        <fullName evidence="7">RNA polymerase sigma factor, sigma-70 family</fullName>
    </submittedName>
</protein>
<evidence type="ECO:0000256" key="1">
    <source>
        <dbReference type="ARBA" id="ARBA00010641"/>
    </source>
</evidence>
<dbReference type="InterPro" id="IPR007627">
    <property type="entry name" value="RNA_pol_sigma70_r2"/>
</dbReference>
<feature type="domain" description="RNA polymerase sigma-70 region 2" evidence="5">
    <location>
        <begin position="36"/>
        <end position="102"/>
    </location>
</feature>
<dbReference type="PANTHER" id="PTHR43133">
    <property type="entry name" value="RNA POLYMERASE ECF-TYPE SIGMA FACTO"/>
    <property type="match status" value="1"/>
</dbReference>
<dbReference type="InterPro" id="IPR036388">
    <property type="entry name" value="WH-like_DNA-bd_sf"/>
</dbReference>